<accession>T1L379</accession>
<dbReference type="PRINTS" id="PR00783">
    <property type="entry name" value="MINTRINSICP"/>
</dbReference>
<evidence type="ECO:0000256" key="7">
    <source>
        <dbReference type="ARBA" id="ARBA00045280"/>
    </source>
</evidence>
<dbReference type="EnsemblMetazoa" id="tetur35g00530.1">
    <property type="protein sequence ID" value="tetur35g00530.1"/>
    <property type="gene ID" value="tetur35g00530"/>
</dbReference>
<comment type="similarity">
    <text evidence="2 8">Belongs to the MIP/aquaporin (TC 1.A.8) family.</text>
</comment>
<keyword evidence="11" id="KW-1185">Reference proteome</keyword>
<keyword evidence="3 8" id="KW-0813">Transport</keyword>
<evidence type="ECO:0000313" key="11">
    <source>
        <dbReference type="Proteomes" id="UP000015104"/>
    </source>
</evidence>
<keyword evidence="4 8" id="KW-0812">Transmembrane</keyword>
<name>T1L379_TETUR</name>
<dbReference type="Pfam" id="PF00230">
    <property type="entry name" value="MIP"/>
    <property type="match status" value="1"/>
</dbReference>
<protein>
    <recommendedName>
        <fullName evidence="12">Aquaporin</fullName>
    </recommendedName>
</protein>
<organism evidence="10 11">
    <name type="scientific">Tetranychus urticae</name>
    <name type="common">Two-spotted spider mite</name>
    <dbReference type="NCBI Taxonomy" id="32264"/>
    <lineage>
        <taxon>Eukaryota</taxon>
        <taxon>Metazoa</taxon>
        <taxon>Ecdysozoa</taxon>
        <taxon>Arthropoda</taxon>
        <taxon>Chelicerata</taxon>
        <taxon>Arachnida</taxon>
        <taxon>Acari</taxon>
        <taxon>Acariformes</taxon>
        <taxon>Trombidiformes</taxon>
        <taxon>Prostigmata</taxon>
        <taxon>Eleutherengona</taxon>
        <taxon>Raphignathae</taxon>
        <taxon>Tetranychoidea</taxon>
        <taxon>Tetranychidae</taxon>
        <taxon>Tetranychus</taxon>
    </lineage>
</organism>
<reference evidence="10" key="2">
    <citation type="submission" date="2015-06" db="UniProtKB">
        <authorList>
            <consortium name="EnsemblMetazoa"/>
        </authorList>
    </citation>
    <scope>IDENTIFICATION</scope>
</reference>
<evidence type="ECO:0000256" key="5">
    <source>
        <dbReference type="ARBA" id="ARBA00022989"/>
    </source>
</evidence>
<dbReference type="Gene3D" id="1.20.1080.10">
    <property type="entry name" value="Glycerol uptake facilitator protein"/>
    <property type="match status" value="1"/>
</dbReference>
<feature type="transmembrane region" description="Helical" evidence="9">
    <location>
        <begin position="66"/>
        <end position="89"/>
    </location>
</feature>
<feature type="transmembrane region" description="Helical" evidence="9">
    <location>
        <begin position="12"/>
        <end position="34"/>
    </location>
</feature>
<dbReference type="Proteomes" id="UP000015104">
    <property type="component" value="Unassembled WGS sequence"/>
</dbReference>
<evidence type="ECO:0000256" key="3">
    <source>
        <dbReference type="ARBA" id="ARBA00022448"/>
    </source>
</evidence>
<evidence type="ECO:0000256" key="6">
    <source>
        <dbReference type="ARBA" id="ARBA00023136"/>
    </source>
</evidence>
<dbReference type="PANTHER" id="PTHR43829">
    <property type="entry name" value="AQUAPORIN OR AQUAGLYCEROPORIN RELATED"/>
    <property type="match status" value="1"/>
</dbReference>
<dbReference type="GO" id="GO:0015254">
    <property type="term" value="F:glycerol channel activity"/>
    <property type="evidence" value="ECO:0007669"/>
    <property type="project" value="TreeGrafter"/>
</dbReference>
<keyword evidence="5 9" id="KW-1133">Transmembrane helix</keyword>
<comment type="function">
    <text evidence="7">Aquaglyceroporin that may modulate the water content and osmolytes during anhydrobiosis.</text>
</comment>
<feature type="transmembrane region" description="Helical" evidence="9">
    <location>
        <begin position="101"/>
        <end position="120"/>
    </location>
</feature>
<dbReference type="eggNOG" id="KOG0224">
    <property type="taxonomic scope" value="Eukaryota"/>
</dbReference>
<reference evidence="11" key="1">
    <citation type="submission" date="2011-08" db="EMBL/GenBank/DDBJ databases">
        <authorList>
            <person name="Rombauts S."/>
        </authorList>
    </citation>
    <scope>NUCLEOTIDE SEQUENCE</scope>
    <source>
        <strain evidence="11">London</strain>
    </source>
</reference>
<dbReference type="HOGENOM" id="CLU_020019_9_1_1"/>
<feature type="transmembrane region" description="Helical" evidence="9">
    <location>
        <begin position="155"/>
        <end position="177"/>
    </location>
</feature>
<dbReference type="InterPro" id="IPR050363">
    <property type="entry name" value="MIP/Aquaporin"/>
</dbReference>
<sequence length="200" mass="21878">MAAIGKLSWLKVPHYFAAQYIGAFFGAMATYFVYIEAITSNFGVDLQTEGANATASIFGTFPQSEVSVGTCFLDQVICVSLFLLIIQAITDERNMGCPKGLIPIAIGIADLSLMIFAFGFNCGAPINPARDFGPRLFSSLVGYGGEVFSLRGYNYFWLPLVAPHIGGIIGSWIYVICISLHWPAQNFDVERTYVEMNTVK</sequence>
<dbReference type="InterPro" id="IPR000425">
    <property type="entry name" value="MIP"/>
</dbReference>
<evidence type="ECO:0000313" key="10">
    <source>
        <dbReference type="EnsemblMetazoa" id="tetur35g00530.1"/>
    </source>
</evidence>
<proteinExistence type="inferred from homology"/>
<dbReference type="EMBL" id="CAEY01001014">
    <property type="status" value="NOT_ANNOTATED_CDS"/>
    <property type="molecule type" value="Genomic_DNA"/>
</dbReference>
<comment type="subcellular location">
    <subcellularLocation>
        <location evidence="1">Membrane</location>
        <topology evidence="1">Multi-pass membrane protein</topology>
    </subcellularLocation>
</comment>
<dbReference type="GO" id="GO:0015250">
    <property type="term" value="F:water channel activity"/>
    <property type="evidence" value="ECO:0007669"/>
    <property type="project" value="TreeGrafter"/>
</dbReference>
<evidence type="ECO:0000256" key="4">
    <source>
        <dbReference type="ARBA" id="ARBA00022692"/>
    </source>
</evidence>
<evidence type="ECO:0000256" key="1">
    <source>
        <dbReference type="ARBA" id="ARBA00004141"/>
    </source>
</evidence>
<dbReference type="AlphaFoldDB" id="T1L379"/>
<dbReference type="STRING" id="32264.T1L379"/>
<evidence type="ECO:0000256" key="2">
    <source>
        <dbReference type="ARBA" id="ARBA00006175"/>
    </source>
</evidence>
<evidence type="ECO:0000256" key="8">
    <source>
        <dbReference type="RuleBase" id="RU000477"/>
    </source>
</evidence>
<dbReference type="PANTHER" id="PTHR43829:SF9">
    <property type="entry name" value="AQUAPORIN-9"/>
    <property type="match status" value="1"/>
</dbReference>
<evidence type="ECO:0000256" key="9">
    <source>
        <dbReference type="SAM" id="Phobius"/>
    </source>
</evidence>
<keyword evidence="6 9" id="KW-0472">Membrane</keyword>
<evidence type="ECO:0008006" key="12">
    <source>
        <dbReference type="Google" id="ProtNLM"/>
    </source>
</evidence>
<dbReference type="GO" id="GO:0016323">
    <property type="term" value="C:basolateral plasma membrane"/>
    <property type="evidence" value="ECO:0007669"/>
    <property type="project" value="TreeGrafter"/>
</dbReference>
<dbReference type="EMBL" id="CAEY01001013">
    <property type="status" value="NOT_ANNOTATED_CDS"/>
    <property type="molecule type" value="Genomic_DNA"/>
</dbReference>
<dbReference type="InterPro" id="IPR023271">
    <property type="entry name" value="Aquaporin-like"/>
</dbReference>
<dbReference type="SUPFAM" id="SSF81338">
    <property type="entry name" value="Aquaporin-like"/>
    <property type="match status" value="1"/>
</dbReference>